<keyword evidence="4" id="KW-1185">Reference proteome</keyword>
<dbReference type="PANTHER" id="PTHR37946:SF1">
    <property type="entry name" value="SLL1969 PROTEIN"/>
    <property type="match status" value="1"/>
</dbReference>
<organism evidence="3 4">
    <name type="scientific">Thiocapsa rosea</name>
    <dbReference type="NCBI Taxonomy" id="69360"/>
    <lineage>
        <taxon>Bacteria</taxon>
        <taxon>Pseudomonadati</taxon>
        <taxon>Pseudomonadota</taxon>
        <taxon>Gammaproteobacteria</taxon>
        <taxon>Chromatiales</taxon>
        <taxon>Chromatiaceae</taxon>
        <taxon>Thiocapsa</taxon>
    </lineage>
</organism>
<keyword evidence="1" id="KW-0472">Membrane</keyword>
<evidence type="ECO:0000259" key="2">
    <source>
        <dbReference type="Pfam" id="PF12697"/>
    </source>
</evidence>
<evidence type="ECO:0000313" key="3">
    <source>
        <dbReference type="EMBL" id="RKT43941.1"/>
    </source>
</evidence>
<evidence type="ECO:0000313" key="4">
    <source>
        <dbReference type="Proteomes" id="UP000274556"/>
    </source>
</evidence>
<dbReference type="RefSeq" id="WP_120796455.1">
    <property type="nucleotide sequence ID" value="NZ_RBXL01000001.1"/>
</dbReference>
<reference evidence="3 4" key="1">
    <citation type="submission" date="2018-10" db="EMBL/GenBank/DDBJ databases">
        <title>Genomic Encyclopedia of Archaeal and Bacterial Type Strains, Phase II (KMG-II): from individual species to whole genera.</title>
        <authorList>
            <person name="Goeker M."/>
        </authorList>
    </citation>
    <scope>NUCLEOTIDE SEQUENCE [LARGE SCALE GENOMIC DNA]</scope>
    <source>
        <strain evidence="3 4">DSM 235</strain>
    </source>
</reference>
<protein>
    <recommendedName>
        <fullName evidence="2">AB hydrolase-1 domain-containing protein</fullName>
    </recommendedName>
</protein>
<comment type="caution">
    <text evidence="3">The sequence shown here is derived from an EMBL/GenBank/DDBJ whole genome shotgun (WGS) entry which is preliminary data.</text>
</comment>
<name>A0A495V3G8_9GAMM</name>
<dbReference type="OrthoDB" id="869379at2"/>
<keyword evidence="1" id="KW-0812">Transmembrane</keyword>
<dbReference type="InterPro" id="IPR000073">
    <property type="entry name" value="AB_hydrolase_1"/>
</dbReference>
<dbReference type="SUPFAM" id="SSF53474">
    <property type="entry name" value="alpha/beta-Hydrolases"/>
    <property type="match status" value="1"/>
</dbReference>
<feature type="transmembrane region" description="Helical" evidence="1">
    <location>
        <begin position="12"/>
        <end position="31"/>
    </location>
</feature>
<gene>
    <name evidence="3" type="ORF">BDD21_1305</name>
</gene>
<dbReference type="Pfam" id="PF12697">
    <property type="entry name" value="Abhydrolase_6"/>
    <property type="match status" value="1"/>
</dbReference>
<accession>A0A495V3G8</accession>
<dbReference type="Proteomes" id="UP000274556">
    <property type="component" value="Unassembled WGS sequence"/>
</dbReference>
<dbReference type="EMBL" id="RBXL01000001">
    <property type="protein sequence ID" value="RKT43941.1"/>
    <property type="molecule type" value="Genomic_DNA"/>
</dbReference>
<proteinExistence type="predicted"/>
<keyword evidence="1" id="KW-1133">Transmembrane helix</keyword>
<dbReference type="Gene3D" id="3.40.50.1820">
    <property type="entry name" value="alpha/beta hydrolase"/>
    <property type="match status" value="1"/>
</dbReference>
<feature type="domain" description="AB hydrolase-1" evidence="2">
    <location>
        <begin position="85"/>
        <end position="264"/>
    </location>
</feature>
<dbReference type="PANTHER" id="PTHR37946">
    <property type="entry name" value="SLL1969 PROTEIN"/>
    <property type="match status" value="1"/>
</dbReference>
<sequence>MNAKSVRFRRRLILLLIPIGLLLAVALWTWWAEGHPREERRLRVLVHDKLDAWFPQAMAPLDGWHGLIPRIQVVPDGAEPALPRVLLVHGLDEPGDIWDDLIPVLGSAGFEVWEFRYPNDQGVDRSTDLLAAHWPELPSDRPVVLIGHSMGGLIIRDFITRWRSPAGAPAPVEGAPVHGVILVGTPNQGSEWARLRIWLELRDHLAAGPERRFSLFAGLRDGTGEAKIDLRPGSAFLEDLNARPWPESVPVRLIGGLLTEPPASMAASLEAISAEIGSTDLAPDLAEVLEDWWSSLGEGLGDGVVPLDSLRIPGAPPPVLVRASHRGMIARLFPSDPEPEAIPHIVTILKEWSRDEPRARRKAYIP</sequence>
<dbReference type="InterPro" id="IPR029058">
    <property type="entry name" value="AB_hydrolase_fold"/>
</dbReference>
<evidence type="ECO:0000256" key="1">
    <source>
        <dbReference type="SAM" id="Phobius"/>
    </source>
</evidence>
<dbReference type="AlphaFoldDB" id="A0A495V3G8"/>